<feature type="domain" description="Rhodanese" evidence="1">
    <location>
        <begin position="17"/>
        <end position="106"/>
    </location>
</feature>
<dbReference type="CDD" id="cd00158">
    <property type="entry name" value="RHOD"/>
    <property type="match status" value="1"/>
</dbReference>
<dbReference type="Pfam" id="PF00581">
    <property type="entry name" value="Rhodanese"/>
    <property type="match status" value="1"/>
</dbReference>
<dbReference type="Gene3D" id="3.40.250.10">
    <property type="entry name" value="Rhodanese-like domain"/>
    <property type="match status" value="1"/>
</dbReference>
<dbReference type="PANTHER" id="PTHR43031:SF17">
    <property type="entry name" value="SULFURTRANSFERASE YTWF-RELATED"/>
    <property type="match status" value="1"/>
</dbReference>
<dbReference type="InterPro" id="IPR050229">
    <property type="entry name" value="GlpE_sulfurtransferase"/>
</dbReference>
<dbReference type="EMBL" id="CAEZUK010000189">
    <property type="protein sequence ID" value="CAB4606265.1"/>
    <property type="molecule type" value="Genomic_DNA"/>
</dbReference>
<protein>
    <submittedName>
        <fullName evidence="2">Unannotated protein</fullName>
    </submittedName>
</protein>
<organism evidence="2">
    <name type="scientific">freshwater metagenome</name>
    <dbReference type="NCBI Taxonomy" id="449393"/>
    <lineage>
        <taxon>unclassified sequences</taxon>
        <taxon>metagenomes</taxon>
        <taxon>ecological metagenomes</taxon>
    </lineage>
</organism>
<sequence>MPAYPSEISVDELANLLENGILLIDVRQLDEYQSGHVTGAVHIALQEIPDRVEECVSADGSPTYFICKVGGRSAQACEYLAGESLNVVNIAGGTLAWLHSGRDVVLGDNPT</sequence>
<dbReference type="InterPro" id="IPR001763">
    <property type="entry name" value="Rhodanese-like_dom"/>
</dbReference>
<gene>
    <name evidence="2" type="ORF">UFOPK1421_00567</name>
    <name evidence="3" type="ORF">UFOPK1820_01078</name>
</gene>
<dbReference type="SUPFAM" id="SSF52821">
    <property type="entry name" value="Rhodanese/Cell cycle control phosphatase"/>
    <property type="match status" value="1"/>
</dbReference>
<dbReference type="SMART" id="SM00450">
    <property type="entry name" value="RHOD"/>
    <property type="match status" value="1"/>
</dbReference>
<evidence type="ECO:0000313" key="3">
    <source>
        <dbReference type="EMBL" id="CAB4606265.1"/>
    </source>
</evidence>
<name>A0A6J6BKB6_9ZZZZ</name>
<reference evidence="2" key="1">
    <citation type="submission" date="2020-05" db="EMBL/GenBank/DDBJ databases">
        <authorList>
            <person name="Chiriac C."/>
            <person name="Salcher M."/>
            <person name="Ghai R."/>
            <person name="Kavagutti S V."/>
        </authorList>
    </citation>
    <scope>NUCLEOTIDE SEQUENCE</scope>
</reference>
<dbReference type="EMBL" id="CAEZSL010000048">
    <property type="protein sequence ID" value="CAB4539570.1"/>
    <property type="molecule type" value="Genomic_DNA"/>
</dbReference>
<dbReference type="InterPro" id="IPR036873">
    <property type="entry name" value="Rhodanese-like_dom_sf"/>
</dbReference>
<accession>A0A6J6BKB6</accession>
<dbReference type="PROSITE" id="PS50206">
    <property type="entry name" value="RHODANESE_3"/>
    <property type="match status" value="1"/>
</dbReference>
<evidence type="ECO:0000259" key="1">
    <source>
        <dbReference type="PROSITE" id="PS50206"/>
    </source>
</evidence>
<dbReference type="PANTHER" id="PTHR43031">
    <property type="entry name" value="FAD-DEPENDENT OXIDOREDUCTASE"/>
    <property type="match status" value="1"/>
</dbReference>
<proteinExistence type="predicted"/>
<dbReference type="AlphaFoldDB" id="A0A6J6BKB6"/>
<evidence type="ECO:0000313" key="2">
    <source>
        <dbReference type="EMBL" id="CAB4539570.1"/>
    </source>
</evidence>